<dbReference type="EMBL" id="CP000096">
    <property type="protein sequence ID" value="ABB23686.1"/>
    <property type="molecule type" value="Genomic_DNA"/>
</dbReference>
<dbReference type="OrthoDB" id="7365718at2"/>
<sequence length="267" mass="30326">MKENSTGGWVKLHRQMAQWEWYTDANTFRVFMHLLILVNHSDTTWRGIPVLRGQVLTGLNRLSQDLKLSVQQIRTAIARLVSTGEITNSSTCRYRVITICNYESYQKREEHVRQTLQQTGALTANNPSTASKNVKKEKNEEPLTGESRQNPEPGVLNPGFTAAFMTEVWAFYARQKTRTYTSHMLQNIAIRQLYDMAGGDEERAKDALRQTLANGYQGFTWYFNQNKKRGGTDGSYQRDAAYRSAGPTKADHASLMQLLRDHSAGLG</sequence>
<dbReference type="HOGENOM" id="CLU_1060516_0_0_10"/>
<feature type="compositionally biased region" description="Polar residues" evidence="1">
    <location>
        <begin position="114"/>
        <end position="132"/>
    </location>
</feature>
<dbReference type="RefSeq" id="WP_011357560.1">
    <property type="nucleotide sequence ID" value="NC_007512.1"/>
</dbReference>
<evidence type="ECO:0000313" key="2">
    <source>
        <dbReference type="EMBL" id="ABB23686.1"/>
    </source>
</evidence>
<reference evidence="3" key="1">
    <citation type="submission" date="2005-08" db="EMBL/GenBank/DDBJ databases">
        <title>Complete sequence of Pelodictyon luteolum DSM 273.</title>
        <authorList>
            <consortium name="US DOE Joint Genome Institute"/>
            <person name="Copeland A."/>
            <person name="Lucas S."/>
            <person name="Lapidus A."/>
            <person name="Barry K."/>
            <person name="Detter J.C."/>
            <person name="Glavina T."/>
            <person name="Hammon N."/>
            <person name="Israni S."/>
            <person name="Pitluck S."/>
            <person name="Bryant D."/>
            <person name="Schmutz J."/>
            <person name="Larimer F."/>
            <person name="Land M."/>
            <person name="Kyrpides N."/>
            <person name="Ivanova N."/>
            <person name="Richardson P."/>
        </authorList>
    </citation>
    <scope>NUCLEOTIDE SEQUENCE [LARGE SCALE GENOMIC DNA]</scope>
    <source>
        <strain evidence="3">DSM 273 / BCRC 81028 / 2530</strain>
    </source>
</reference>
<evidence type="ECO:0000256" key="1">
    <source>
        <dbReference type="SAM" id="MobiDB-lite"/>
    </source>
</evidence>
<accession>Q3B4P5</accession>
<dbReference type="eggNOG" id="ENOG50333IQ">
    <property type="taxonomic scope" value="Bacteria"/>
</dbReference>
<dbReference type="Proteomes" id="UP000002709">
    <property type="component" value="Chromosome"/>
</dbReference>
<protein>
    <submittedName>
        <fullName evidence="2">Uncharacterized protein</fullName>
    </submittedName>
</protein>
<gene>
    <name evidence="2" type="ordered locus">Plut_0817</name>
</gene>
<evidence type="ECO:0000313" key="3">
    <source>
        <dbReference type="Proteomes" id="UP000002709"/>
    </source>
</evidence>
<keyword evidence="3" id="KW-1185">Reference proteome</keyword>
<dbReference type="KEGG" id="plt:Plut_0817"/>
<name>Q3B4P5_CHLL3</name>
<proteinExistence type="predicted"/>
<dbReference type="STRING" id="319225.Plut_0817"/>
<dbReference type="AlphaFoldDB" id="Q3B4P5"/>
<feature type="region of interest" description="Disordered" evidence="1">
    <location>
        <begin position="113"/>
        <end position="157"/>
    </location>
</feature>
<organism evidence="2 3">
    <name type="scientific">Chlorobium luteolum (strain DSM 273 / BCRC 81028 / 2530)</name>
    <name type="common">Pelodictyon luteolum</name>
    <dbReference type="NCBI Taxonomy" id="319225"/>
    <lineage>
        <taxon>Bacteria</taxon>
        <taxon>Pseudomonadati</taxon>
        <taxon>Chlorobiota</taxon>
        <taxon>Chlorobiia</taxon>
        <taxon>Chlorobiales</taxon>
        <taxon>Chlorobiaceae</taxon>
        <taxon>Chlorobium/Pelodictyon group</taxon>
        <taxon>Pelodictyon</taxon>
    </lineage>
</organism>